<sequence>MHLAPLKSLSEKTAPYSTIYLEARSPAEDADHQVRLRWDDLRRRLADQGAPEAALEAMQQALLGDGEDLTEVQTDGRVLVADAETVLLDEAWDAALGAGDAAHVSPVPELGAYVRERATSARLLVVVVDQEQATVRRTLVSEGLHADAEAEVDVEGPGRGSVHKPREGAYSHLEIQRRADEVVKQNARGIAERVDRLARRWKPDAVVLAGGIQGRTALSDELPTALTEITHIAEHGGTDDAGAEEALEQDLREIVAGISAEDAQDWTGKFEEAKARNHVAEGVDAVRLAAEMGAVDTLLLTRDGVVDGEGAVLAACARIDADAAVAEKELPGGIAAILRFEAPDEVASA</sequence>
<proteinExistence type="predicted"/>
<dbReference type="RefSeq" id="WP_344718813.1">
    <property type="nucleotide sequence ID" value="NZ_BAAAYG010000003.1"/>
</dbReference>
<name>A0ABP6RCK4_9MICC</name>
<reference evidence="2" key="1">
    <citation type="journal article" date="2019" name="Int. J. Syst. Evol. Microbiol.">
        <title>The Global Catalogue of Microorganisms (GCM) 10K type strain sequencing project: providing services to taxonomists for standard genome sequencing and annotation.</title>
        <authorList>
            <consortium name="The Broad Institute Genomics Platform"/>
            <consortium name="The Broad Institute Genome Sequencing Center for Infectious Disease"/>
            <person name="Wu L."/>
            <person name="Ma J."/>
        </authorList>
    </citation>
    <scope>NUCLEOTIDE SEQUENCE [LARGE SCALE GENOMIC DNA]</scope>
    <source>
        <strain evidence="2">JCM 11483</strain>
    </source>
</reference>
<keyword evidence="2" id="KW-1185">Reference proteome</keyword>
<dbReference type="InterPro" id="IPR029064">
    <property type="entry name" value="Ribosomal_eL30-like_sf"/>
</dbReference>
<evidence type="ECO:0000313" key="2">
    <source>
        <dbReference type="Proteomes" id="UP001501736"/>
    </source>
</evidence>
<organism evidence="1 2">
    <name type="scientific">Nesterenkonia halobia</name>
    <dbReference type="NCBI Taxonomy" id="37922"/>
    <lineage>
        <taxon>Bacteria</taxon>
        <taxon>Bacillati</taxon>
        <taxon>Actinomycetota</taxon>
        <taxon>Actinomycetes</taxon>
        <taxon>Micrococcales</taxon>
        <taxon>Micrococcaceae</taxon>
        <taxon>Nesterenkonia</taxon>
    </lineage>
</organism>
<gene>
    <name evidence="1" type="ORF">GCM10020260_10050</name>
</gene>
<dbReference type="InterPro" id="IPR040701">
    <property type="entry name" value="Bact_RF_family2"/>
</dbReference>
<comment type="caution">
    <text evidence="1">The sequence shown here is derived from an EMBL/GenBank/DDBJ whole genome shotgun (WGS) entry which is preliminary data.</text>
</comment>
<evidence type="ECO:0008006" key="3">
    <source>
        <dbReference type="Google" id="ProtNLM"/>
    </source>
</evidence>
<dbReference type="SUPFAM" id="SSF55315">
    <property type="entry name" value="L30e-like"/>
    <property type="match status" value="1"/>
</dbReference>
<dbReference type="EMBL" id="BAAAYG010000003">
    <property type="protein sequence ID" value="GAA3282635.1"/>
    <property type="molecule type" value="Genomic_DNA"/>
</dbReference>
<evidence type="ECO:0000313" key="1">
    <source>
        <dbReference type="EMBL" id="GAA3282635.1"/>
    </source>
</evidence>
<dbReference type="Proteomes" id="UP001501736">
    <property type="component" value="Unassembled WGS sequence"/>
</dbReference>
<protein>
    <recommendedName>
        <fullName evidence="3">Peptide chain release factor 1</fullName>
    </recommendedName>
</protein>
<dbReference type="Pfam" id="PF18844">
    <property type="entry name" value="baeRF_family2"/>
    <property type="match status" value="1"/>
</dbReference>
<accession>A0ABP6RCK4</accession>